<organism evidence="1 2">
    <name type="scientific">Halalkalicoccus tibetensis</name>
    <dbReference type="NCBI Taxonomy" id="175632"/>
    <lineage>
        <taxon>Archaea</taxon>
        <taxon>Methanobacteriati</taxon>
        <taxon>Methanobacteriota</taxon>
        <taxon>Stenosarchaea group</taxon>
        <taxon>Halobacteria</taxon>
        <taxon>Halobacteriales</taxon>
        <taxon>Halococcaceae</taxon>
        <taxon>Halalkalicoccus</taxon>
    </lineage>
</organism>
<gene>
    <name evidence="1" type="ORF">ACFQGH_01000</name>
</gene>
<accession>A0ABD5UY47</accession>
<comment type="caution">
    <text evidence="1">The sequence shown here is derived from an EMBL/GenBank/DDBJ whole genome shotgun (WGS) entry which is preliminary data.</text>
</comment>
<dbReference type="Pfam" id="PF19130">
    <property type="entry name" value="DUF5813"/>
    <property type="match status" value="1"/>
</dbReference>
<dbReference type="AlphaFoldDB" id="A0ABD5UY47"/>
<reference evidence="1 2" key="1">
    <citation type="journal article" date="2019" name="Int. J. Syst. Evol. Microbiol.">
        <title>The Global Catalogue of Microorganisms (GCM) 10K type strain sequencing project: providing services to taxonomists for standard genome sequencing and annotation.</title>
        <authorList>
            <consortium name="The Broad Institute Genomics Platform"/>
            <consortium name="The Broad Institute Genome Sequencing Center for Infectious Disease"/>
            <person name="Wu L."/>
            <person name="Ma J."/>
        </authorList>
    </citation>
    <scope>NUCLEOTIDE SEQUENCE [LARGE SCALE GENOMIC DNA]</scope>
    <source>
        <strain evidence="1 2">CGMCC 1.3240</strain>
    </source>
</reference>
<protein>
    <submittedName>
        <fullName evidence="1">DUF5813 family protein</fullName>
    </submittedName>
</protein>
<dbReference type="RefSeq" id="WP_340602257.1">
    <property type="nucleotide sequence ID" value="NZ_JBBMXV010000001.1"/>
</dbReference>
<evidence type="ECO:0000313" key="1">
    <source>
        <dbReference type="EMBL" id="MFC6903769.1"/>
    </source>
</evidence>
<keyword evidence="2" id="KW-1185">Reference proteome</keyword>
<sequence>MTNDPEAALSEHAAYERDESGYELTTTVFDTVVGTKEDDGETRYRVVVRLPTLDAVVEGETVAEVVEDGWFETLELRLDDPTQVTAGRPSVETDVSRAGSEVRVEMTFTSARPERAAENAKSLAEFVEGTWVQGIVPGYDYGEPAASLLERASQNYDEGGA</sequence>
<dbReference type="InterPro" id="IPR043851">
    <property type="entry name" value="DUF5813"/>
</dbReference>
<proteinExistence type="predicted"/>
<dbReference type="Proteomes" id="UP001596312">
    <property type="component" value="Unassembled WGS sequence"/>
</dbReference>
<dbReference type="EMBL" id="JBHSXQ010000001">
    <property type="protein sequence ID" value="MFC6903769.1"/>
    <property type="molecule type" value="Genomic_DNA"/>
</dbReference>
<name>A0ABD5UY47_9EURY</name>
<evidence type="ECO:0000313" key="2">
    <source>
        <dbReference type="Proteomes" id="UP001596312"/>
    </source>
</evidence>